<evidence type="ECO:0000256" key="5">
    <source>
        <dbReference type="ARBA" id="ARBA00023136"/>
    </source>
</evidence>
<gene>
    <name evidence="9" type="ORF">CALMAC_LOCUS20812</name>
</gene>
<dbReference type="EMBL" id="CAACVG010015209">
    <property type="protein sequence ID" value="VEN64229.1"/>
    <property type="molecule type" value="Genomic_DNA"/>
</dbReference>
<dbReference type="OrthoDB" id="1704689at2759"/>
<reference evidence="9 10" key="1">
    <citation type="submission" date="2019-01" db="EMBL/GenBank/DDBJ databases">
        <authorList>
            <person name="Sayadi A."/>
        </authorList>
    </citation>
    <scope>NUCLEOTIDE SEQUENCE [LARGE SCALE GENOMIC DNA]</scope>
</reference>
<dbReference type="PANTHER" id="PTHR21320">
    <property type="entry name" value="CYTOCHROME C OXIDASE ASSEMBLY PROTEIN COX11-RELATED"/>
    <property type="match status" value="1"/>
</dbReference>
<dbReference type="Proteomes" id="UP000410492">
    <property type="component" value="Unassembled WGS sequence"/>
</dbReference>
<dbReference type="InterPro" id="IPR007533">
    <property type="entry name" value="Cyt_c_oxidase_assmbl_CtaG"/>
</dbReference>
<accession>A0A653DVJ3</accession>
<keyword evidence="4 8" id="KW-1133">Transmembrane helix</keyword>
<dbReference type="Gene3D" id="2.60.370.10">
    <property type="entry name" value="Ctag/Cox11"/>
    <property type="match status" value="1"/>
</dbReference>
<feature type="transmembrane region" description="Helical" evidence="8">
    <location>
        <begin position="56"/>
        <end position="77"/>
    </location>
</feature>
<dbReference type="FunFam" id="2.60.370.10:FF:000001">
    <property type="entry name" value="COX11 cytochrome c oxidase assembly homolog"/>
    <property type="match status" value="1"/>
</dbReference>
<evidence type="ECO:0000256" key="3">
    <source>
        <dbReference type="ARBA" id="ARBA00022692"/>
    </source>
</evidence>
<comment type="subcellular location">
    <subcellularLocation>
        <location evidence="2">Mitochondrion inner membrane</location>
        <topology evidence="2">Single-pass membrane protein</topology>
        <orientation evidence="2">Intermembrane side</orientation>
    </subcellularLocation>
</comment>
<dbReference type="GO" id="GO:0005743">
    <property type="term" value="C:mitochondrial inner membrane"/>
    <property type="evidence" value="ECO:0007669"/>
    <property type="project" value="UniProtKB-SubCell"/>
</dbReference>
<comment type="function">
    <text evidence="1">Exerts its effect at some terminal stage of cytochrome c oxidase synthesis, probably by being involved in the insertion of the copper B into subunit I.</text>
</comment>
<organism evidence="9 10">
    <name type="scientific">Callosobruchus maculatus</name>
    <name type="common">Southern cowpea weevil</name>
    <name type="synonym">Pulse bruchid</name>
    <dbReference type="NCBI Taxonomy" id="64391"/>
    <lineage>
        <taxon>Eukaryota</taxon>
        <taxon>Metazoa</taxon>
        <taxon>Ecdysozoa</taxon>
        <taxon>Arthropoda</taxon>
        <taxon>Hexapoda</taxon>
        <taxon>Insecta</taxon>
        <taxon>Pterygota</taxon>
        <taxon>Neoptera</taxon>
        <taxon>Endopterygota</taxon>
        <taxon>Coleoptera</taxon>
        <taxon>Polyphaga</taxon>
        <taxon>Cucujiformia</taxon>
        <taxon>Chrysomeloidea</taxon>
        <taxon>Chrysomelidae</taxon>
        <taxon>Bruchinae</taxon>
        <taxon>Bruchini</taxon>
        <taxon>Callosobruchus</taxon>
    </lineage>
</organism>
<evidence type="ECO:0000313" key="9">
    <source>
        <dbReference type="EMBL" id="VEN64229.1"/>
    </source>
</evidence>
<evidence type="ECO:0000256" key="7">
    <source>
        <dbReference type="ARBA" id="ARBA00068998"/>
    </source>
</evidence>
<dbReference type="PANTHER" id="PTHR21320:SF3">
    <property type="entry name" value="CYTOCHROME C OXIDASE ASSEMBLY PROTEIN COX11, MITOCHONDRIAL-RELATED"/>
    <property type="match status" value="1"/>
</dbReference>
<sequence length="238" mass="27057">MNLTQNIYKLCSYSTKKHLYNFLGNQKRLLNVSSRLRQKAAGSANETRNKGIKSTLYYVTAAGIITVGLSYAAVPLYRMFCQAYSYGGTTSVGHDIEKVSSMSAIKQKPIKIKFNADTAASMRWNFRPQQTEITVYPGETALAFYTAMNPTDEPVVGISTYNVIPFEAGQYFNKIQCFCFEEQMLNPHEQVDMPVFFYIDPDITEDPYMEYVNEVTLSYTFFEAKDGLKLPVPSYIKK</sequence>
<evidence type="ECO:0000256" key="6">
    <source>
        <dbReference type="ARBA" id="ARBA00063165"/>
    </source>
</evidence>
<comment type="subunit">
    <text evidence="6">Interacts with CNNM4/ACDP4. Interacts with RANBP2.</text>
</comment>
<keyword evidence="3 8" id="KW-0812">Transmembrane</keyword>
<dbReference type="AlphaFoldDB" id="A0A653DVJ3"/>
<dbReference type="NCBIfam" id="NF003465">
    <property type="entry name" value="PRK05089.1"/>
    <property type="match status" value="1"/>
</dbReference>
<evidence type="ECO:0000256" key="4">
    <source>
        <dbReference type="ARBA" id="ARBA00022989"/>
    </source>
</evidence>
<dbReference type="Pfam" id="PF04442">
    <property type="entry name" value="CtaG_Cox11"/>
    <property type="match status" value="1"/>
</dbReference>
<evidence type="ECO:0000256" key="2">
    <source>
        <dbReference type="ARBA" id="ARBA00004243"/>
    </source>
</evidence>
<evidence type="ECO:0000256" key="1">
    <source>
        <dbReference type="ARBA" id="ARBA00004007"/>
    </source>
</evidence>
<keyword evidence="10" id="KW-1185">Reference proteome</keyword>
<dbReference type="GO" id="GO:0005507">
    <property type="term" value="F:copper ion binding"/>
    <property type="evidence" value="ECO:0007669"/>
    <property type="project" value="InterPro"/>
</dbReference>
<evidence type="ECO:0000313" key="10">
    <source>
        <dbReference type="Proteomes" id="UP000410492"/>
    </source>
</evidence>
<dbReference type="HAMAP" id="MF_00155">
    <property type="entry name" value="CtaG"/>
    <property type="match status" value="1"/>
</dbReference>
<evidence type="ECO:0000256" key="8">
    <source>
        <dbReference type="SAM" id="Phobius"/>
    </source>
</evidence>
<protein>
    <recommendedName>
        <fullName evidence="7">Cytochrome c oxidase assembly protein COX11, mitochondrial</fullName>
    </recommendedName>
</protein>
<dbReference type="SUPFAM" id="SSF110111">
    <property type="entry name" value="Ctag/Cox11"/>
    <property type="match status" value="1"/>
</dbReference>
<keyword evidence="5 8" id="KW-0472">Membrane</keyword>
<dbReference type="InterPro" id="IPR023471">
    <property type="entry name" value="CtaG/Cox11_dom_sf"/>
</dbReference>
<name>A0A653DVJ3_CALMS</name>
<proteinExistence type="inferred from homology"/>